<proteinExistence type="predicted"/>
<protein>
    <submittedName>
        <fullName evidence="1">Uncharacterized protein</fullName>
    </submittedName>
</protein>
<dbReference type="Proteomes" id="UP000479190">
    <property type="component" value="Unassembled WGS sequence"/>
</dbReference>
<dbReference type="AlphaFoldDB" id="A0A6H5J0Z0"/>
<feature type="non-terminal residue" evidence="1">
    <location>
        <position position="90"/>
    </location>
</feature>
<evidence type="ECO:0000313" key="1">
    <source>
        <dbReference type="EMBL" id="CAB0042456.1"/>
    </source>
</evidence>
<gene>
    <name evidence="1" type="ORF">TBRA_LOCUS14075</name>
</gene>
<name>A0A6H5J0Z0_9HYME</name>
<accession>A0A6H5J0Z0</accession>
<evidence type="ECO:0000313" key="2">
    <source>
        <dbReference type="Proteomes" id="UP000479190"/>
    </source>
</evidence>
<reference evidence="1 2" key="1">
    <citation type="submission" date="2020-02" db="EMBL/GenBank/DDBJ databases">
        <authorList>
            <person name="Ferguson B K."/>
        </authorList>
    </citation>
    <scope>NUCLEOTIDE SEQUENCE [LARGE SCALE GENOMIC DNA]</scope>
</reference>
<sequence>MEKRETLSRLMRMIRVRLGTALNHACHRVYLLQSAILHKDIARIFVQRETNRYLSTRNQHLSCERITISQNIELKNCKKKKTKIAASLST</sequence>
<keyword evidence="2" id="KW-1185">Reference proteome</keyword>
<dbReference type="EMBL" id="CADCXV010001196">
    <property type="protein sequence ID" value="CAB0042456.1"/>
    <property type="molecule type" value="Genomic_DNA"/>
</dbReference>
<organism evidence="1 2">
    <name type="scientific">Trichogramma brassicae</name>
    <dbReference type="NCBI Taxonomy" id="86971"/>
    <lineage>
        <taxon>Eukaryota</taxon>
        <taxon>Metazoa</taxon>
        <taxon>Ecdysozoa</taxon>
        <taxon>Arthropoda</taxon>
        <taxon>Hexapoda</taxon>
        <taxon>Insecta</taxon>
        <taxon>Pterygota</taxon>
        <taxon>Neoptera</taxon>
        <taxon>Endopterygota</taxon>
        <taxon>Hymenoptera</taxon>
        <taxon>Apocrita</taxon>
        <taxon>Proctotrupomorpha</taxon>
        <taxon>Chalcidoidea</taxon>
        <taxon>Trichogrammatidae</taxon>
        <taxon>Trichogramma</taxon>
    </lineage>
</organism>